<protein>
    <submittedName>
        <fullName evidence="1">Uncharacterized protein</fullName>
    </submittedName>
</protein>
<dbReference type="Proteomes" id="UP000007148">
    <property type="component" value="Unassembled WGS sequence"/>
</dbReference>
<accession>G4TWW9</accession>
<evidence type="ECO:0000313" key="1">
    <source>
        <dbReference type="EMBL" id="CCA75812.1"/>
    </source>
</evidence>
<dbReference type="HOGENOM" id="CLU_2184987_0_0_1"/>
<sequence>MENENENYEDDVSFTSVSNCTSCLSPDSVSVRRAERLPLQFHIQMITQLRRHYIPFFIQSEPTCGMCDKDNRLSMFSIMFELSEGLPRCGTGKLKPELNAYAFFPAFPY</sequence>
<comment type="caution">
    <text evidence="1">The sequence shown here is derived from an EMBL/GenBank/DDBJ whole genome shotgun (WGS) entry which is preliminary data.</text>
</comment>
<reference evidence="1 2" key="1">
    <citation type="journal article" date="2011" name="PLoS Pathog.">
        <title>Endophytic Life Strategies Decoded by Genome and Transcriptome Analyses of the Mutualistic Root Symbiont Piriformospora indica.</title>
        <authorList>
            <person name="Zuccaro A."/>
            <person name="Lahrmann U."/>
            <person name="Guldener U."/>
            <person name="Langen G."/>
            <person name="Pfiffi S."/>
            <person name="Biedenkopf D."/>
            <person name="Wong P."/>
            <person name="Samans B."/>
            <person name="Grimm C."/>
            <person name="Basiewicz M."/>
            <person name="Murat C."/>
            <person name="Martin F."/>
            <person name="Kogel K.H."/>
        </authorList>
    </citation>
    <scope>NUCLEOTIDE SEQUENCE [LARGE SCALE GENOMIC DNA]</scope>
    <source>
        <strain evidence="1 2">DSM 11827</strain>
    </source>
</reference>
<dbReference type="InParanoid" id="G4TWW9"/>
<gene>
    <name evidence="1" type="ORF">PIIN_09800</name>
</gene>
<dbReference type="AlphaFoldDB" id="G4TWW9"/>
<name>G4TWW9_SERID</name>
<evidence type="ECO:0000313" key="2">
    <source>
        <dbReference type="Proteomes" id="UP000007148"/>
    </source>
</evidence>
<keyword evidence="2" id="KW-1185">Reference proteome</keyword>
<dbReference type="EMBL" id="CAFZ01000527">
    <property type="protein sequence ID" value="CCA75812.1"/>
    <property type="molecule type" value="Genomic_DNA"/>
</dbReference>
<organism evidence="1 2">
    <name type="scientific">Serendipita indica (strain DSM 11827)</name>
    <name type="common">Root endophyte fungus</name>
    <name type="synonym">Piriformospora indica</name>
    <dbReference type="NCBI Taxonomy" id="1109443"/>
    <lineage>
        <taxon>Eukaryota</taxon>
        <taxon>Fungi</taxon>
        <taxon>Dikarya</taxon>
        <taxon>Basidiomycota</taxon>
        <taxon>Agaricomycotina</taxon>
        <taxon>Agaricomycetes</taxon>
        <taxon>Sebacinales</taxon>
        <taxon>Serendipitaceae</taxon>
        <taxon>Serendipita</taxon>
    </lineage>
</organism>
<proteinExistence type="predicted"/>